<dbReference type="InterPro" id="IPR021109">
    <property type="entry name" value="Peptidase_aspartic_dom_sf"/>
</dbReference>
<dbReference type="InterPro" id="IPR005162">
    <property type="entry name" value="Retrotrans_gag_dom"/>
</dbReference>
<dbReference type="OrthoDB" id="1939491at2759"/>
<organism evidence="2 3">
    <name type="scientific">Cucumis melo var. makuwa</name>
    <name type="common">Oriental melon</name>
    <dbReference type="NCBI Taxonomy" id="1194695"/>
    <lineage>
        <taxon>Eukaryota</taxon>
        <taxon>Viridiplantae</taxon>
        <taxon>Streptophyta</taxon>
        <taxon>Embryophyta</taxon>
        <taxon>Tracheophyta</taxon>
        <taxon>Spermatophyta</taxon>
        <taxon>Magnoliopsida</taxon>
        <taxon>eudicotyledons</taxon>
        <taxon>Gunneridae</taxon>
        <taxon>Pentapetalae</taxon>
        <taxon>rosids</taxon>
        <taxon>fabids</taxon>
        <taxon>Cucurbitales</taxon>
        <taxon>Cucurbitaceae</taxon>
        <taxon>Benincaseae</taxon>
        <taxon>Cucumis</taxon>
    </lineage>
</organism>
<accession>A0A5A7V304</accession>
<dbReference type="Proteomes" id="UP000321393">
    <property type="component" value="Unassembled WGS sequence"/>
</dbReference>
<proteinExistence type="predicted"/>
<evidence type="ECO:0000313" key="3">
    <source>
        <dbReference type="Proteomes" id="UP000321393"/>
    </source>
</evidence>
<dbReference type="AlphaFoldDB" id="A0A5A7V304"/>
<sequence length="314" mass="36140">MLSTNQSGKAQRDRLVELEEQMLYLVKVPDSICFLESRLEEIAEKSNTIDAVADRVEGLPIHELLVRVDTLKERNEIADVNARLNLTMRAMVNQASVKGPIPVSRVKILKPKPFCGARDAKALENYIFDLEQYFKATNTVTEEAKVTLAMMHLSEDAKLWWRSRYFDMQERRCTIDTWDALKKELRSQFFPENASLTSDLDDKSNQVEGEVDHIEEGEKPRIEALKYLSSLQKKVGERSVPVERGLLYVDTWINQKQTKCTMVDSGATHNFIIEAEARRLGLRWEKDSRRMKVMNFIDLPFVGLVKRTMIKLGG</sequence>
<evidence type="ECO:0000259" key="1">
    <source>
        <dbReference type="Pfam" id="PF03732"/>
    </source>
</evidence>
<name>A0A5A7V304_CUCMM</name>
<dbReference type="Pfam" id="PF03732">
    <property type="entry name" value="Retrotrans_gag"/>
    <property type="match status" value="1"/>
</dbReference>
<reference evidence="2 3" key="1">
    <citation type="submission" date="2019-08" db="EMBL/GenBank/DDBJ databases">
        <title>Draft genome sequences of two oriental melons (Cucumis melo L. var makuwa).</title>
        <authorList>
            <person name="Kwon S.-Y."/>
        </authorList>
    </citation>
    <scope>NUCLEOTIDE SEQUENCE [LARGE SCALE GENOMIC DNA]</scope>
    <source>
        <strain evidence="3">cv. SW 3</strain>
        <tissue evidence="2">Leaf</tissue>
    </source>
</reference>
<gene>
    <name evidence="2" type="ORF">E6C27_scaffold89G002630</name>
</gene>
<dbReference type="CDD" id="cd00303">
    <property type="entry name" value="retropepsin_like"/>
    <property type="match status" value="1"/>
</dbReference>
<protein>
    <recommendedName>
        <fullName evidence="1">Retrotransposon gag domain-containing protein</fullName>
    </recommendedName>
</protein>
<evidence type="ECO:0000313" key="2">
    <source>
        <dbReference type="EMBL" id="KAA0061968.1"/>
    </source>
</evidence>
<dbReference type="Gene3D" id="2.40.70.10">
    <property type="entry name" value="Acid Proteases"/>
    <property type="match status" value="1"/>
</dbReference>
<feature type="domain" description="Retrotransposon gag" evidence="1">
    <location>
        <begin position="148"/>
        <end position="200"/>
    </location>
</feature>
<comment type="caution">
    <text evidence="2">The sequence shown here is derived from an EMBL/GenBank/DDBJ whole genome shotgun (WGS) entry which is preliminary data.</text>
</comment>
<dbReference type="EMBL" id="SSTE01004728">
    <property type="protein sequence ID" value="KAA0061968.1"/>
    <property type="molecule type" value="Genomic_DNA"/>
</dbReference>